<sequence>MMGKPINIAAPSLKKYSVLLPIALFLLTAIWLVSPVGLSQEEKVFVVQKGEGLSQVAQNLEKQGLIRNAFVFKIFGLTRGMAPKIQAGDFRLSPSMNNQQIMQALSHGTADLWITFPEGWRREEYGRRLAVNLAGFDEPEFLRLTKNTEGQLFPDTYVFPKDASPAAVVKTLTANFTAKTKDLKLGQSSLILASIVEREALTDLDRPIIAGILLKRQQKGWALQADATLQYAAANVKCQISNVKCDWWPIVTGADKDINSTYNTYKYLGWPPGPIANPGLASMRAATTPQASDYWFYLSDAEGKTHYAATLAEHQQNIASYLR</sequence>
<keyword evidence="6 7" id="KW-0961">Cell wall biogenesis/degradation</keyword>
<keyword evidence="4 7" id="KW-0472">Membrane</keyword>
<evidence type="ECO:0000313" key="8">
    <source>
        <dbReference type="EMBL" id="PIS13968.1"/>
    </source>
</evidence>
<dbReference type="HAMAP" id="MF_02065">
    <property type="entry name" value="MltG"/>
    <property type="match status" value="1"/>
</dbReference>
<comment type="function">
    <text evidence="7">Functions as a peptidoglycan terminase that cleaves nascent peptidoglycan strands endolytically to terminate their elongation.</text>
</comment>
<protein>
    <recommendedName>
        <fullName evidence="7">Endolytic murein transglycosylase</fullName>
        <ecNumber evidence="7">4.2.2.29</ecNumber>
    </recommendedName>
    <alternativeName>
        <fullName evidence="7">Peptidoglycan lytic transglycosylase</fullName>
    </alternativeName>
    <alternativeName>
        <fullName evidence="7">Peptidoglycan polymerization terminase</fullName>
    </alternativeName>
</protein>
<dbReference type="EMBL" id="PEZJ01000018">
    <property type="protein sequence ID" value="PIS13968.1"/>
    <property type="molecule type" value="Genomic_DNA"/>
</dbReference>
<comment type="similarity">
    <text evidence="7">Belongs to the transglycosylase MltG family.</text>
</comment>
<keyword evidence="2 7" id="KW-0812">Transmembrane</keyword>
<evidence type="ECO:0000256" key="7">
    <source>
        <dbReference type="HAMAP-Rule" id="MF_02065"/>
    </source>
</evidence>
<dbReference type="PANTHER" id="PTHR30518:SF2">
    <property type="entry name" value="ENDOLYTIC MUREIN TRANSGLYCOSYLASE"/>
    <property type="match status" value="1"/>
</dbReference>
<dbReference type="AlphaFoldDB" id="A0A2H0WPW8"/>
<comment type="catalytic activity">
    <reaction evidence="7">
        <text>a peptidoglycan chain = a peptidoglycan chain with N-acetyl-1,6-anhydromuramyl-[peptide] at the reducing end + a peptidoglycan chain with N-acetylglucosamine at the non-reducing end.</text>
        <dbReference type="EC" id="4.2.2.29"/>
    </reaction>
</comment>
<evidence type="ECO:0000256" key="6">
    <source>
        <dbReference type="ARBA" id="ARBA00023316"/>
    </source>
</evidence>
<proteinExistence type="inferred from homology"/>
<dbReference type="GO" id="GO:0071555">
    <property type="term" value="P:cell wall organization"/>
    <property type="evidence" value="ECO:0007669"/>
    <property type="project" value="UniProtKB-KW"/>
</dbReference>
<evidence type="ECO:0000256" key="5">
    <source>
        <dbReference type="ARBA" id="ARBA00023239"/>
    </source>
</evidence>
<name>A0A2H0WPW8_9BACT</name>
<evidence type="ECO:0000256" key="4">
    <source>
        <dbReference type="ARBA" id="ARBA00023136"/>
    </source>
</evidence>
<dbReference type="PANTHER" id="PTHR30518">
    <property type="entry name" value="ENDOLYTIC MUREIN TRANSGLYCOSYLASE"/>
    <property type="match status" value="1"/>
</dbReference>
<accession>A0A2H0WPW8</accession>
<dbReference type="Proteomes" id="UP000230033">
    <property type="component" value="Unassembled WGS sequence"/>
</dbReference>
<comment type="caution">
    <text evidence="8">The sequence shown here is derived from an EMBL/GenBank/DDBJ whole genome shotgun (WGS) entry which is preliminary data.</text>
</comment>
<keyword evidence="1 7" id="KW-1003">Cell membrane</keyword>
<evidence type="ECO:0000256" key="3">
    <source>
        <dbReference type="ARBA" id="ARBA00022989"/>
    </source>
</evidence>
<dbReference type="Pfam" id="PF02618">
    <property type="entry name" value="YceG"/>
    <property type="match status" value="1"/>
</dbReference>
<keyword evidence="3 7" id="KW-1133">Transmembrane helix</keyword>
<dbReference type="GO" id="GO:0005886">
    <property type="term" value="C:plasma membrane"/>
    <property type="evidence" value="ECO:0007669"/>
    <property type="project" value="UniProtKB-UniRule"/>
</dbReference>
<evidence type="ECO:0000256" key="2">
    <source>
        <dbReference type="ARBA" id="ARBA00022692"/>
    </source>
</evidence>
<dbReference type="EC" id="4.2.2.29" evidence="7"/>
<reference evidence="9" key="1">
    <citation type="submission" date="2017-09" db="EMBL/GenBank/DDBJ databases">
        <title>Depth-based differentiation of microbial function through sediment-hosted aquifers and enrichment of novel symbionts in the deep terrestrial subsurface.</title>
        <authorList>
            <person name="Probst A.J."/>
            <person name="Ladd B."/>
            <person name="Jarett J.K."/>
            <person name="Geller-Mcgrath D.E."/>
            <person name="Sieber C.M.K."/>
            <person name="Emerson J.B."/>
            <person name="Anantharaman K."/>
            <person name="Thomas B.C."/>
            <person name="Malmstrom R."/>
            <person name="Stieglmeier M."/>
            <person name="Klingl A."/>
            <person name="Woyke T."/>
            <person name="Ryan C.M."/>
            <person name="Banfield J.F."/>
        </authorList>
    </citation>
    <scope>NUCLEOTIDE SEQUENCE [LARGE SCALE GENOMIC DNA]</scope>
</reference>
<evidence type="ECO:0000256" key="1">
    <source>
        <dbReference type="ARBA" id="ARBA00022475"/>
    </source>
</evidence>
<evidence type="ECO:0000313" key="9">
    <source>
        <dbReference type="Proteomes" id="UP000230033"/>
    </source>
</evidence>
<feature type="site" description="Important for catalytic activity" evidence="7">
    <location>
        <position position="199"/>
    </location>
</feature>
<dbReference type="Gene3D" id="3.30.1490.480">
    <property type="entry name" value="Endolytic murein transglycosylase"/>
    <property type="match status" value="1"/>
</dbReference>
<dbReference type="NCBIfam" id="TIGR00247">
    <property type="entry name" value="endolytic transglycosylase MltG"/>
    <property type="match status" value="1"/>
</dbReference>
<dbReference type="GO" id="GO:0009252">
    <property type="term" value="P:peptidoglycan biosynthetic process"/>
    <property type="evidence" value="ECO:0007669"/>
    <property type="project" value="UniProtKB-UniRule"/>
</dbReference>
<dbReference type="GO" id="GO:0008932">
    <property type="term" value="F:lytic endotransglycosylase activity"/>
    <property type="evidence" value="ECO:0007669"/>
    <property type="project" value="UniProtKB-UniRule"/>
</dbReference>
<dbReference type="InterPro" id="IPR003770">
    <property type="entry name" value="MLTG-like"/>
</dbReference>
<organism evidence="8 9">
    <name type="scientific">Candidatus Shapirobacteria bacterium CG09_land_8_20_14_0_10_47_13</name>
    <dbReference type="NCBI Taxonomy" id="1974481"/>
    <lineage>
        <taxon>Bacteria</taxon>
        <taxon>Candidatus Shapironibacteriota</taxon>
    </lineage>
</organism>
<gene>
    <name evidence="7" type="primary">mltG</name>
    <name evidence="8" type="ORF">COT65_01360</name>
</gene>
<keyword evidence="5 7" id="KW-0456">Lyase</keyword>